<dbReference type="EMBL" id="HBFQ01009307">
    <property type="protein sequence ID" value="CAD8832195.1"/>
    <property type="molecule type" value="Transcribed_RNA"/>
</dbReference>
<evidence type="ECO:0000256" key="3">
    <source>
        <dbReference type="SAM" id="MobiDB-lite"/>
    </source>
</evidence>
<dbReference type="PANTHER" id="PTHR16127:SF13">
    <property type="entry name" value="GH01188P"/>
    <property type="match status" value="1"/>
</dbReference>
<feature type="coiled-coil region" evidence="2">
    <location>
        <begin position="268"/>
        <end position="332"/>
    </location>
</feature>
<protein>
    <submittedName>
        <fullName evidence="4">Uncharacterized protein</fullName>
    </submittedName>
</protein>
<feature type="region of interest" description="Disordered" evidence="3">
    <location>
        <begin position="190"/>
        <end position="236"/>
    </location>
</feature>
<keyword evidence="2" id="KW-0175">Coiled coil</keyword>
<comment type="similarity">
    <text evidence="1">Belongs to the taxilin family.</text>
</comment>
<dbReference type="Gene3D" id="1.10.287.1490">
    <property type="match status" value="1"/>
</dbReference>
<dbReference type="Pfam" id="PF09728">
    <property type="entry name" value="Taxilin"/>
    <property type="match status" value="1"/>
</dbReference>
<sequence>MAQGPSTSDDVQETEVVTDKAPSEDPVLVLPEPSKEDWDAEMRLIKSIMEDETVSDGEKNQVLHDALLLRIQDTQHVEEARAKINTRSNESAKERDRCRNELAQTTSQKTKLEASCRELQQQKSNITQENKRIAEEEEARHEELKGKFDQAIKDVEEKMDAELEVRQHYVKENDELRTKLQKFTETYEAQEKQLAEQRESRSNEMDTARKRLQEHKTMTQESKTKTALLEKQNEGLRKSGAVLREELQKILGKFDEFHEAVNGSNQRHGECKTDIDGLQSQLQDLEKENADLKTNAALTEAQQEQQVAQKQRDALEKLCENLRNENGRIRERVKGQRGG</sequence>
<organism evidence="4">
    <name type="scientific">Noctiluca scintillans</name>
    <name type="common">Sea sparkle</name>
    <name type="synonym">Red tide dinoflagellate</name>
    <dbReference type="NCBI Taxonomy" id="2966"/>
    <lineage>
        <taxon>Eukaryota</taxon>
        <taxon>Sar</taxon>
        <taxon>Alveolata</taxon>
        <taxon>Dinophyceae</taxon>
        <taxon>Noctilucales</taxon>
        <taxon>Noctilucaceae</taxon>
        <taxon>Noctiluca</taxon>
    </lineage>
</organism>
<proteinExistence type="inferred from homology"/>
<evidence type="ECO:0000256" key="2">
    <source>
        <dbReference type="SAM" id="Coils"/>
    </source>
</evidence>
<name>A0A7S1EYF5_NOCSC</name>
<dbReference type="AlphaFoldDB" id="A0A7S1EYF5"/>
<dbReference type="InterPro" id="IPR026183">
    <property type="entry name" value="Taxilin_fam"/>
</dbReference>
<feature type="region of interest" description="Disordered" evidence="3">
    <location>
        <begin position="1"/>
        <end position="35"/>
    </location>
</feature>
<dbReference type="GO" id="GO:0019905">
    <property type="term" value="F:syntaxin binding"/>
    <property type="evidence" value="ECO:0007669"/>
    <property type="project" value="InterPro"/>
</dbReference>
<evidence type="ECO:0000313" key="4">
    <source>
        <dbReference type="EMBL" id="CAD8832195.1"/>
    </source>
</evidence>
<feature type="compositionally biased region" description="Basic and acidic residues" evidence="3">
    <location>
        <begin position="190"/>
        <end position="224"/>
    </location>
</feature>
<reference evidence="4" key="1">
    <citation type="submission" date="2021-01" db="EMBL/GenBank/DDBJ databases">
        <authorList>
            <person name="Corre E."/>
            <person name="Pelletier E."/>
            <person name="Niang G."/>
            <person name="Scheremetjew M."/>
            <person name="Finn R."/>
            <person name="Kale V."/>
            <person name="Holt S."/>
            <person name="Cochrane G."/>
            <person name="Meng A."/>
            <person name="Brown T."/>
            <person name="Cohen L."/>
        </authorList>
    </citation>
    <scope>NUCLEOTIDE SEQUENCE</scope>
</reference>
<evidence type="ECO:0000256" key="1">
    <source>
        <dbReference type="ARBA" id="ARBA00009550"/>
    </source>
</evidence>
<dbReference type="PANTHER" id="PTHR16127">
    <property type="entry name" value="TAXILIN"/>
    <property type="match status" value="1"/>
</dbReference>
<gene>
    <name evidence="4" type="ORF">NSCI0253_LOCUS6542</name>
</gene>
<accession>A0A7S1EYF5</accession>